<dbReference type="NCBIfam" id="TIGR02771">
    <property type="entry name" value="TraF_Ti"/>
    <property type="match status" value="1"/>
</dbReference>
<dbReference type="AlphaFoldDB" id="A0A4R6DUN2"/>
<gene>
    <name evidence="7" type="ORF">EC847_12524</name>
</gene>
<dbReference type="InterPro" id="IPR019533">
    <property type="entry name" value="Peptidase_S26"/>
</dbReference>
<keyword evidence="5" id="KW-0184">Conjugation</keyword>
<feature type="domain" description="Peptidase S26" evidence="6">
    <location>
        <begin position="35"/>
        <end position="172"/>
    </location>
</feature>
<dbReference type="OrthoDB" id="5360818at2"/>
<dbReference type="GO" id="GO:0004252">
    <property type="term" value="F:serine-type endopeptidase activity"/>
    <property type="evidence" value="ECO:0007669"/>
    <property type="project" value="InterPro"/>
</dbReference>
<dbReference type="EMBL" id="SNVX01000025">
    <property type="protein sequence ID" value="TDN48857.1"/>
    <property type="molecule type" value="Genomic_DNA"/>
</dbReference>
<keyword evidence="4" id="KW-0574">Periplasm</keyword>
<dbReference type="SUPFAM" id="SSF51306">
    <property type="entry name" value="LexA/Signal peptidase"/>
    <property type="match status" value="1"/>
</dbReference>
<comment type="subcellular location">
    <subcellularLocation>
        <location evidence="1">Periplasm</location>
    </subcellularLocation>
</comment>
<evidence type="ECO:0000256" key="4">
    <source>
        <dbReference type="ARBA" id="ARBA00022764"/>
    </source>
</evidence>
<evidence type="ECO:0000313" key="8">
    <source>
        <dbReference type="Proteomes" id="UP000295530"/>
    </source>
</evidence>
<sequence>MKKVTRYAAMGVLSASLITGVVCGLGYAAGLRINTTKSIPVGLYKISSHPAKPGEYVIFCPPQKPIFDEAQERGYIGSGFCPGGYGEMMKKILAAKGDEVAFHRDGVYVNGQLLPYSKPLSVDPGGRPLPIRNEVYTLSKSELLLMTDRSASSFDGRYFGPVTASQIISTVSPVITW</sequence>
<dbReference type="RefSeq" id="WP_133462374.1">
    <property type="nucleotide sequence ID" value="NZ_SNVX01000025.1"/>
</dbReference>
<proteinExistence type="inferred from homology"/>
<comment type="similarity">
    <text evidence="2">Belongs to the peptidase S26C family.</text>
</comment>
<name>A0A4R6DUN2_SCAGO</name>
<evidence type="ECO:0000256" key="5">
    <source>
        <dbReference type="ARBA" id="ARBA00022971"/>
    </source>
</evidence>
<evidence type="ECO:0000256" key="3">
    <source>
        <dbReference type="ARBA" id="ARBA00022729"/>
    </source>
</evidence>
<dbReference type="Pfam" id="PF10502">
    <property type="entry name" value="Peptidase_S26"/>
    <property type="match status" value="1"/>
</dbReference>
<evidence type="ECO:0000313" key="7">
    <source>
        <dbReference type="EMBL" id="TDN48857.1"/>
    </source>
</evidence>
<evidence type="ECO:0000259" key="6">
    <source>
        <dbReference type="Pfam" id="PF10502"/>
    </source>
</evidence>
<dbReference type="GO" id="GO:0006465">
    <property type="term" value="P:signal peptide processing"/>
    <property type="evidence" value="ECO:0007669"/>
    <property type="project" value="InterPro"/>
</dbReference>
<comment type="caution">
    <text evidence="7">The sequence shown here is derived from an EMBL/GenBank/DDBJ whole genome shotgun (WGS) entry which is preliminary data.</text>
</comment>
<dbReference type="Gene3D" id="2.10.109.10">
    <property type="entry name" value="Umud Fragment, subunit A"/>
    <property type="match status" value="1"/>
</dbReference>
<dbReference type="GO" id="GO:0042597">
    <property type="term" value="C:periplasmic space"/>
    <property type="evidence" value="ECO:0007669"/>
    <property type="project" value="UniProtKB-SubCell"/>
</dbReference>
<dbReference type="NCBIfam" id="NF010459">
    <property type="entry name" value="PRK13884.1"/>
    <property type="match status" value="1"/>
</dbReference>
<dbReference type="Proteomes" id="UP000295530">
    <property type="component" value="Unassembled WGS sequence"/>
</dbReference>
<protein>
    <submittedName>
        <fullName evidence="7">Conjugation peptidase TraF</fullName>
    </submittedName>
</protein>
<keyword evidence="8" id="KW-1185">Reference proteome</keyword>
<dbReference type="InterPro" id="IPR014139">
    <property type="entry name" value="Peptidase_S26C_TraF"/>
</dbReference>
<reference evidence="7 8" key="1">
    <citation type="submission" date="2019-03" db="EMBL/GenBank/DDBJ databases">
        <title>Genomic analyses of the natural microbiome of Caenorhabditis elegans.</title>
        <authorList>
            <person name="Samuel B."/>
        </authorList>
    </citation>
    <scope>NUCLEOTIDE SEQUENCE [LARGE SCALE GENOMIC DNA]</scope>
    <source>
        <strain evidence="7 8">BIGb0156</strain>
    </source>
</reference>
<evidence type="ECO:0000256" key="1">
    <source>
        <dbReference type="ARBA" id="ARBA00004418"/>
    </source>
</evidence>
<dbReference type="InterPro" id="IPR036286">
    <property type="entry name" value="LexA/Signal_pep-like_sf"/>
</dbReference>
<keyword evidence="3" id="KW-0732">Signal</keyword>
<evidence type="ECO:0000256" key="2">
    <source>
        <dbReference type="ARBA" id="ARBA00005849"/>
    </source>
</evidence>
<accession>A0A4R6DUN2</accession>
<organism evidence="7 8">
    <name type="scientific">Scandinavium goeteborgense</name>
    <dbReference type="NCBI Taxonomy" id="1851514"/>
    <lineage>
        <taxon>Bacteria</taxon>
        <taxon>Pseudomonadati</taxon>
        <taxon>Pseudomonadota</taxon>
        <taxon>Gammaproteobacteria</taxon>
        <taxon>Enterobacterales</taxon>
        <taxon>Enterobacteriaceae</taxon>
        <taxon>Scandinavium</taxon>
    </lineage>
</organism>